<dbReference type="RefSeq" id="XP_031916832.1">
    <property type="nucleotide sequence ID" value="XM_032053752.1"/>
</dbReference>
<dbReference type="AlphaFoldDB" id="A0A5N6T3C2"/>
<gene>
    <name evidence="2" type="ORF">BDV38DRAFT_239352</name>
</gene>
<evidence type="ECO:0000313" key="2">
    <source>
        <dbReference type="EMBL" id="KAE8140769.1"/>
    </source>
</evidence>
<proteinExistence type="predicted"/>
<name>A0A5N6T3C2_ASPPS</name>
<organism evidence="2 3">
    <name type="scientific">Aspergillus pseudotamarii</name>
    <dbReference type="NCBI Taxonomy" id="132259"/>
    <lineage>
        <taxon>Eukaryota</taxon>
        <taxon>Fungi</taxon>
        <taxon>Dikarya</taxon>
        <taxon>Ascomycota</taxon>
        <taxon>Pezizomycotina</taxon>
        <taxon>Eurotiomycetes</taxon>
        <taxon>Eurotiomycetidae</taxon>
        <taxon>Eurotiales</taxon>
        <taxon>Aspergillaceae</taxon>
        <taxon>Aspergillus</taxon>
        <taxon>Aspergillus subgen. Circumdati</taxon>
    </lineage>
</organism>
<keyword evidence="3" id="KW-1185">Reference proteome</keyword>
<protein>
    <submittedName>
        <fullName evidence="2">Uncharacterized protein</fullName>
    </submittedName>
</protein>
<dbReference type="EMBL" id="ML743560">
    <property type="protein sequence ID" value="KAE8140769.1"/>
    <property type="molecule type" value="Genomic_DNA"/>
</dbReference>
<feature type="compositionally biased region" description="Basic and acidic residues" evidence="1">
    <location>
        <begin position="101"/>
        <end position="117"/>
    </location>
</feature>
<evidence type="ECO:0000313" key="3">
    <source>
        <dbReference type="Proteomes" id="UP000325672"/>
    </source>
</evidence>
<dbReference type="GeneID" id="43637962"/>
<dbReference type="Proteomes" id="UP000325672">
    <property type="component" value="Unassembled WGS sequence"/>
</dbReference>
<accession>A0A5N6T3C2</accession>
<feature type="region of interest" description="Disordered" evidence="1">
    <location>
        <begin position="100"/>
        <end position="124"/>
    </location>
</feature>
<sequence length="205" mass="23281">MHYATRSNCQKSVNRSLGVQNKRIQASCRSRMEGLPWTAERGGRTADGELQSPLPSVCAALPVVVPVTRLVGKLFLGHRFGACQGRRICLALRMLLSPPQVKEKNRPSSSHGREREKKGMKHKIKREREREWVRQYLMRQVYLPLSFPTESENGSRSDQACLALTQTGGLHGYSEDHLYDSRKNKLDAEYGSTDWSGQLFWPPLD</sequence>
<reference evidence="2 3" key="1">
    <citation type="submission" date="2019-04" db="EMBL/GenBank/DDBJ databases">
        <title>Friends and foes A comparative genomics study of 23 Aspergillus species from section Flavi.</title>
        <authorList>
            <consortium name="DOE Joint Genome Institute"/>
            <person name="Kjaerbolling I."/>
            <person name="Vesth T."/>
            <person name="Frisvad J.C."/>
            <person name="Nybo J.L."/>
            <person name="Theobald S."/>
            <person name="Kildgaard S."/>
            <person name="Isbrandt T."/>
            <person name="Kuo A."/>
            <person name="Sato A."/>
            <person name="Lyhne E.K."/>
            <person name="Kogle M.E."/>
            <person name="Wiebenga A."/>
            <person name="Kun R.S."/>
            <person name="Lubbers R.J."/>
            <person name="Makela M.R."/>
            <person name="Barry K."/>
            <person name="Chovatia M."/>
            <person name="Clum A."/>
            <person name="Daum C."/>
            <person name="Haridas S."/>
            <person name="He G."/>
            <person name="LaButti K."/>
            <person name="Lipzen A."/>
            <person name="Mondo S."/>
            <person name="Riley R."/>
            <person name="Salamov A."/>
            <person name="Simmons B.A."/>
            <person name="Magnuson J.K."/>
            <person name="Henrissat B."/>
            <person name="Mortensen U.H."/>
            <person name="Larsen T.O."/>
            <person name="Devries R.P."/>
            <person name="Grigoriev I.V."/>
            <person name="Machida M."/>
            <person name="Baker S.E."/>
            <person name="Andersen M.R."/>
        </authorList>
    </citation>
    <scope>NUCLEOTIDE SEQUENCE [LARGE SCALE GENOMIC DNA]</scope>
    <source>
        <strain evidence="2 3">CBS 117625</strain>
    </source>
</reference>
<evidence type="ECO:0000256" key="1">
    <source>
        <dbReference type="SAM" id="MobiDB-lite"/>
    </source>
</evidence>